<accession>A0A327RW08</accession>
<comment type="caution">
    <text evidence="2">The sequence shown here is derived from an EMBL/GenBank/DDBJ whole genome shotgun (WGS) entry which is preliminary data.</text>
</comment>
<dbReference type="Proteomes" id="UP000249754">
    <property type="component" value="Unassembled WGS sequence"/>
</dbReference>
<proteinExistence type="predicted"/>
<name>A0A327RW08_9SPHI</name>
<reference evidence="2 3" key="1">
    <citation type="submission" date="2018-06" db="EMBL/GenBank/DDBJ databases">
        <title>Genomic Encyclopedia of Archaeal and Bacterial Type Strains, Phase II (KMG-II): from individual species to whole genera.</title>
        <authorList>
            <person name="Goeker M."/>
        </authorList>
    </citation>
    <scope>NUCLEOTIDE SEQUENCE [LARGE SCALE GENOMIC DNA]</scope>
    <source>
        <strain evidence="2 3">DSM 14825</strain>
    </source>
</reference>
<organism evidence="2 3">
    <name type="scientific">Pedobacter cryoconitis</name>
    <dbReference type="NCBI Taxonomy" id="188932"/>
    <lineage>
        <taxon>Bacteria</taxon>
        <taxon>Pseudomonadati</taxon>
        <taxon>Bacteroidota</taxon>
        <taxon>Sphingobacteriia</taxon>
        <taxon>Sphingobacteriales</taxon>
        <taxon>Sphingobacteriaceae</taxon>
        <taxon>Pedobacter</taxon>
    </lineage>
</organism>
<dbReference type="AlphaFoldDB" id="A0A327RW08"/>
<sequence>MGILSTIVIPDEVVMNKIYVVRDQKIMLDRDLAELYGVETKVLKQAVRRNITRFPEDFMFEMNKEELENWRSQFVTSNGDRQGLRYMPFCFTEQGVTMLSCVLSSERAIHVNIQIIRIYTRIRGMLLLHKDVSLLVEQVEKKLLKQDQKIEVLFTYLNKFIEKEDKPREEIGFKRKGKSGPAKSEDAEL</sequence>
<feature type="domain" description="KilA-N DNA-binding" evidence="1">
    <location>
        <begin position="16"/>
        <end position="101"/>
    </location>
</feature>
<gene>
    <name evidence="2" type="ORF">LY11_04997</name>
</gene>
<protein>
    <submittedName>
        <fullName evidence="2">ORF6N domain-containing protein</fullName>
    </submittedName>
</protein>
<dbReference type="RefSeq" id="WP_245952886.1">
    <property type="nucleotide sequence ID" value="NZ_QLLR01000043.1"/>
</dbReference>
<dbReference type="EMBL" id="QLLR01000043">
    <property type="protein sequence ID" value="RAJ21156.1"/>
    <property type="molecule type" value="Genomic_DNA"/>
</dbReference>
<dbReference type="InterPro" id="IPR018873">
    <property type="entry name" value="KilA-N_DNA-bd_domain"/>
</dbReference>
<evidence type="ECO:0000259" key="1">
    <source>
        <dbReference type="Pfam" id="PF10543"/>
    </source>
</evidence>
<dbReference type="Pfam" id="PF10543">
    <property type="entry name" value="ORF6N"/>
    <property type="match status" value="1"/>
</dbReference>
<evidence type="ECO:0000313" key="3">
    <source>
        <dbReference type="Proteomes" id="UP000249754"/>
    </source>
</evidence>
<evidence type="ECO:0000313" key="2">
    <source>
        <dbReference type="EMBL" id="RAJ21156.1"/>
    </source>
</evidence>